<proteinExistence type="inferred from homology"/>
<evidence type="ECO:0000259" key="3">
    <source>
        <dbReference type="PROSITE" id="PS50206"/>
    </source>
</evidence>
<dbReference type="PANTHER" id="PTHR30401">
    <property type="entry name" value="TRNA 2-SELENOURIDINE SYNTHASE"/>
    <property type="match status" value="1"/>
</dbReference>
<keyword evidence="5" id="KW-1185">Reference proteome</keyword>
<dbReference type="NCBIfam" id="TIGR03167">
    <property type="entry name" value="tRNA_sel_U_synt"/>
    <property type="match status" value="1"/>
</dbReference>
<reference evidence="5" key="1">
    <citation type="journal article" date="2019" name="Int. J. Syst. Evol. Microbiol.">
        <title>The Global Catalogue of Microorganisms (GCM) 10K type strain sequencing project: providing services to taxonomists for standard genome sequencing and annotation.</title>
        <authorList>
            <consortium name="The Broad Institute Genomics Platform"/>
            <consortium name="The Broad Institute Genome Sequencing Center for Infectious Disease"/>
            <person name="Wu L."/>
            <person name="Ma J."/>
        </authorList>
    </citation>
    <scope>NUCLEOTIDE SEQUENCE [LARGE SCALE GENOMIC DNA]</scope>
    <source>
        <strain evidence="5">CGMCC 1.13718</strain>
    </source>
</reference>
<evidence type="ECO:0000256" key="1">
    <source>
        <dbReference type="ARBA" id="ARBA00023266"/>
    </source>
</evidence>
<comment type="similarity">
    <text evidence="2">Belongs to the SelU family.</text>
</comment>
<dbReference type="InterPro" id="IPR001763">
    <property type="entry name" value="Rhodanese-like_dom"/>
</dbReference>
<dbReference type="InterPro" id="IPR017582">
    <property type="entry name" value="SelU"/>
</dbReference>
<name>A0ABW1YK94_9GAMM</name>
<sequence>MRQNTADYEKLFLNDYPLLDARAPVEFARGAFPQAENLPLLDDRQREQVGTEYKRAGQQAAIALGWRLATPEVRAARLAAWSDFVRRHPDGYLYCFRGGLRSRTTQQLLRDEGIDYPLVEGGYKAMRNFLLDSLDRQCAGLPLIVIAGHTGCGKTELIHQAPRAVDLEGIARHRGSSFGRIGQPQPAQIDFENSVSIDLLKLSQQPGAAFIEDESRLIGRCALPPVLLETIKSAPRVLVQEPVEARARRIVRDYVAEALPRFADSDRDPAEALGEELRGNLGKIRKRLGGLRHRQLDEQLQAANRELAQRGSADAYIPVVMTLLTEYYDGTYDYLMQKREGELLFSGSFAEVADWLTEMRNAK</sequence>
<organism evidence="4 5">
    <name type="scientific">Microbulbifer taiwanensis</name>
    <dbReference type="NCBI Taxonomy" id="986746"/>
    <lineage>
        <taxon>Bacteria</taxon>
        <taxon>Pseudomonadati</taxon>
        <taxon>Pseudomonadota</taxon>
        <taxon>Gammaproteobacteria</taxon>
        <taxon>Cellvibrionales</taxon>
        <taxon>Microbulbiferaceae</taxon>
        <taxon>Microbulbifer</taxon>
    </lineage>
</organism>
<dbReference type="Pfam" id="PF26341">
    <property type="entry name" value="AAA_SelU"/>
    <property type="match status" value="1"/>
</dbReference>
<dbReference type="PANTHER" id="PTHR30401:SF0">
    <property type="entry name" value="TRNA 2-SELENOURIDINE SYNTHASE"/>
    <property type="match status" value="1"/>
</dbReference>
<feature type="domain" description="Rhodanese" evidence="3">
    <location>
        <begin position="12"/>
        <end position="135"/>
    </location>
</feature>
<dbReference type="NCBIfam" id="NF008750">
    <property type="entry name" value="PRK11784.1-2"/>
    <property type="match status" value="1"/>
</dbReference>
<feature type="active site" description="S-selanylcysteine intermediate" evidence="2">
    <location>
        <position position="95"/>
    </location>
</feature>
<evidence type="ECO:0000313" key="4">
    <source>
        <dbReference type="EMBL" id="MFC6633154.1"/>
    </source>
</evidence>
<comment type="function">
    <text evidence="2">Involved in the post-transcriptional modification of the uridine at the wobble position (U34) of tRNA(Lys), tRNA(Glu) and tRNA(Gln). Catalyzes the conversion of 2-thiouridine (S2U-RNA) to 2-selenouridine (Se2U-RNA). Acts in a two-step process involving geranylation of 2-thiouridine (S2U) to S-geranyl-2-thiouridine (geS2U) and subsequent selenation of the latter derivative to 2-selenouridine (Se2U) in the tRNA chain.</text>
</comment>
<dbReference type="SMART" id="SM00450">
    <property type="entry name" value="RHOD"/>
    <property type="match status" value="1"/>
</dbReference>
<dbReference type="SUPFAM" id="SSF52821">
    <property type="entry name" value="Rhodanese/Cell cycle control phosphatase"/>
    <property type="match status" value="1"/>
</dbReference>
<dbReference type="GO" id="GO:0016740">
    <property type="term" value="F:transferase activity"/>
    <property type="evidence" value="ECO:0007669"/>
    <property type="project" value="UniProtKB-KW"/>
</dbReference>
<evidence type="ECO:0000313" key="5">
    <source>
        <dbReference type="Proteomes" id="UP001596425"/>
    </source>
</evidence>
<keyword evidence="1 2" id="KW-0711">Selenium</keyword>
<comment type="catalytic activity">
    <reaction evidence="2">
        <text>5-methylaminomethyl-2-(Se-phospho)selenouridine(34) in tRNA + H2O = 5-methylaminomethyl-2-selenouridine(34) in tRNA + phosphate</text>
        <dbReference type="Rhea" id="RHEA:60176"/>
        <dbReference type="Rhea" id="RHEA-COMP:10196"/>
        <dbReference type="Rhea" id="RHEA-COMP:15523"/>
        <dbReference type="ChEBI" id="CHEBI:15377"/>
        <dbReference type="ChEBI" id="CHEBI:43474"/>
        <dbReference type="ChEBI" id="CHEBI:82743"/>
        <dbReference type="ChEBI" id="CHEBI:143702"/>
    </reaction>
</comment>
<dbReference type="InterPro" id="IPR036873">
    <property type="entry name" value="Rhodanese-like_dom_sf"/>
</dbReference>
<dbReference type="EMBL" id="JBHSVR010000001">
    <property type="protein sequence ID" value="MFC6633154.1"/>
    <property type="molecule type" value="Genomic_DNA"/>
</dbReference>
<accession>A0ABW1YK94</accession>
<dbReference type="Proteomes" id="UP001596425">
    <property type="component" value="Unassembled WGS sequence"/>
</dbReference>
<evidence type="ECO:0000256" key="2">
    <source>
        <dbReference type="HAMAP-Rule" id="MF_01622"/>
    </source>
</evidence>
<dbReference type="HAMAP" id="MF_01622">
    <property type="entry name" value="tRNA_sel_U_synth"/>
    <property type="match status" value="1"/>
</dbReference>
<dbReference type="EC" id="2.9.1.3" evidence="2"/>
<dbReference type="InterPro" id="IPR058840">
    <property type="entry name" value="AAA_SelU"/>
</dbReference>
<comment type="catalytic activity">
    <reaction evidence="2">
        <text>5-methylaminomethyl-2-thiouridine(34) in tRNA + (2E)-geranyl diphosphate = 5-methylaminomethyl-S-(2E)-geranyl-thiouridine(34) in tRNA + diphosphate</text>
        <dbReference type="Rhea" id="RHEA:14085"/>
        <dbReference type="Rhea" id="RHEA-COMP:10195"/>
        <dbReference type="Rhea" id="RHEA-COMP:14654"/>
        <dbReference type="ChEBI" id="CHEBI:33019"/>
        <dbReference type="ChEBI" id="CHEBI:58057"/>
        <dbReference type="ChEBI" id="CHEBI:74455"/>
        <dbReference type="ChEBI" id="CHEBI:140632"/>
    </reaction>
</comment>
<comment type="subunit">
    <text evidence="2">Monomer.</text>
</comment>
<dbReference type="NCBIfam" id="NF008751">
    <property type="entry name" value="PRK11784.1-3"/>
    <property type="match status" value="1"/>
</dbReference>
<protein>
    <recommendedName>
        <fullName evidence="2">tRNA 2-selenouridine synthase</fullName>
        <ecNumber evidence="2">2.9.1.3</ecNumber>
    </recommendedName>
</protein>
<gene>
    <name evidence="4" type="primary">mnmH</name>
    <name evidence="2" type="synonym">selU</name>
    <name evidence="4" type="ORF">ACFQBM_07685</name>
</gene>
<comment type="catalytic activity">
    <reaction evidence="2">
        <text>5-methylaminomethyl-S-(2E)-geranyl-thiouridine(34) in tRNA + selenophosphate + H(+) = 5-methylaminomethyl-2-(Se-phospho)selenouridine(34) in tRNA + (2E)-thiogeraniol</text>
        <dbReference type="Rhea" id="RHEA:60172"/>
        <dbReference type="Rhea" id="RHEA-COMP:14654"/>
        <dbReference type="Rhea" id="RHEA-COMP:15523"/>
        <dbReference type="ChEBI" id="CHEBI:15378"/>
        <dbReference type="ChEBI" id="CHEBI:16144"/>
        <dbReference type="ChEBI" id="CHEBI:140632"/>
        <dbReference type="ChEBI" id="CHEBI:143702"/>
        <dbReference type="ChEBI" id="CHEBI:143703"/>
    </reaction>
</comment>
<dbReference type="PROSITE" id="PS50206">
    <property type="entry name" value="RHODANESE_3"/>
    <property type="match status" value="1"/>
</dbReference>
<comment type="caution">
    <text evidence="4">The sequence shown here is derived from an EMBL/GenBank/DDBJ whole genome shotgun (WGS) entry which is preliminary data.</text>
</comment>
<comment type="catalytic activity">
    <reaction evidence="2">
        <text>5-methylaminomethyl-2-thiouridine(34) in tRNA + selenophosphate + (2E)-geranyl diphosphate + H2O + H(+) = 5-methylaminomethyl-2-selenouridine(34) in tRNA + (2E)-thiogeraniol + phosphate + diphosphate</text>
        <dbReference type="Rhea" id="RHEA:42716"/>
        <dbReference type="Rhea" id="RHEA-COMP:10195"/>
        <dbReference type="Rhea" id="RHEA-COMP:10196"/>
        <dbReference type="ChEBI" id="CHEBI:15377"/>
        <dbReference type="ChEBI" id="CHEBI:15378"/>
        <dbReference type="ChEBI" id="CHEBI:16144"/>
        <dbReference type="ChEBI" id="CHEBI:33019"/>
        <dbReference type="ChEBI" id="CHEBI:43474"/>
        <dbReference type="ChEBI" id="CHEBI:58057"/>
        <dbReference type="ChEBI" id="CHEBI:74455"/>
        <dbReference type="ChEBI" id="CHEBI:82743"/>
        <dbReference type="ChEBI" id="CHEBI:143703"/>
        <dbReference type="EC" id="2.9.1.3"/>
    </reaction>
</comment>
<dbReference type="RefSeq" id="WP_193189360.1">
    <property type="nucleotide sequence ID" value="NZ_JACZFR010000006.1"/>
</dbReference>
<keyword evidence="2 4" id="KW-0808">Transferase</keyword>
<dbReference type="Gene3D" id="3.40.250.10">
    <property type="entry name" value="Rhodanese-like domain"/>
    <property type="match status" value="1"/>
</dbReference>